<evidence type="ECO:0000313" key="1">
    <source>
        <dbReference type="EMBL" id="XHV10592.1"/>
    </source>
</evidence>
<accession>A0AB74UIA1</accession>
<name>A0AB74UIA1_9VIRU</name>
<protein>
    <submittedName>
        <fullName evidence="1">Uncharacterized protein</fullName>
    </submittedName>
</protein>
<organism evidence="1">
    <name type="scientific">Caulobacter phage BL57</name>
    <dbReference type="NCBI Taxonomy" id="3348355"/>
    <lineage>
        <taxon>Viruses</taxon>
    </lineage>
</organism>
<sequence>MREGFMLEGYGGLKIGDGGSNGLVDGLIGGILPIKDDISGDGGTEIISRDDYG</sequence>
<gene>
    <name evidence="1" type="ORF">BL57_120</name>
</gene>
<proteinExistence type="predicted"/>
<reference evidence="1" key="1">
    <citation type="submission" date="2024-10" db="EMBL/GenBank/DDBJ databases">
        <title>Genetic diversity among independent isolates of the Dolichocephalovirinae subfamily.</title>
        <authorList>
            <person name="Ely B."/>
            <person name="Thomas Q."/>
            <person name="Mohammadi T."/>
        </authorList>
    </citation>
    <scope>NUCLEOTIDE SEQUENCE</scope>
</reference>
<dbReference type="EMBL" id="PQ287320">
    <property type="protein sequence ID" value="XHV10592.1"/>
    <property type="molecule type" value="Genomic_DNA"/>
</dbReference>